<name>G2KQZ8_MICAA</name>
<sequence>MGEGAQERKKWKDVRVFDASNLEEWLEQSIPGQAWFANEIGLPSEGVRSLEACWQEWLADCAPPLSPELFVPAIEGFRPSAKKKLLSAPGEPLIVAADSTLEALAFLHCLFSQNDSELSHLRDRVIVFDKPGQLTKLASQSPHFVAVTANREVEKEIAQHAKNLRSIILYPRSAINNEPDIALEPLTYEPFNKALKSMGCNDDEISRLTHESGRSLTILRRRLSKTRAIQTPYWASDQGTARSLVPFAFAGAWKTRNDADKVIMELLSGQFSYAELEQQIAALQQLEDSPIWSAGSLHGLVSKIDVMFAISKDITEPDIQRFLNVAKLVLSEDDPSLDLPEDQRWAAGMYGKSRDISSALRDGICETLVLLAVYGNQILKNRLGVDLEVRVGHLIEELFTPLTIRTLEASSGDLPMYAEAAPKVFLNILERDLESAEPQSLLLMRPVNTGLFGRCYRSGLLWALEGLAWSEEYLVSTVLILGRLAQQEIDDNIMNKPSASLSSIFRCWMPQTAVSIEIRIKVLELLAQKFPDVAWKICVEQFDGNSRTGHYSHKPRWRTDGHGYGEPVTRGEASKFALHALNMTIAWKNHNRETLADLVGCLRWLDKEDQDKIWDLVEQWSKQASDEDKSWMREKIRMSAFTRRGLKHGKAGKDLNRARTLYESLMPSDVILKHEWLFLKHWIEESADELEEDEMDFKKRDERILAMRTEALAEILAARGMQGALKLAEKGEAANLIGWIIARIYENPTDFVQAIRFVLDRGPLSESSSRRFLTYGALSSLPEDRALKIIPELLKHLHDSELVPVLTLCPFNNSTWNELRGLDDEVQNGYWRDVPASWSHNTSEELQYAVDKLIEAKRPRTAFHLIRFDMEKIQPKQMVKLMRAIGADDDEPTDCYKLESYAIRDVFERLNRSGEIAVDDLAALEFKYIDVFDTEDSHIPNLENQIEKNPEMYVHAVVFAYKRDDGGEDPKGLQANDEEHKENRAVAAYKLLERLARIPGHNKDGEQDSGEIVKWVRQVQAGCKELARGKIGDHALGKLFSTAPAGDDGIWPCKPVRDALEQVLNEEMSDSLKTALYNKRGVHWRGEGGDEERRLASEFQQWVSALQFTHPKIAKVLSRLVKTYQHEAEWQDTEAVARRRLRS</sequence>
<organism evidence="1 2">
    <name type="scientific">Micavibrio aeruginosavorus (strain ARL-13)</name>
    <dbReference type="NCBI Taxonomy" id="856793"/>
    <lineage>
        <taxon>Bacteria</taxon>
        <taxon>Pseudomonadati</taxon>
        <taxon>Bdellovibrionota</taxon>
        <taxon>Bdellovibrionia</taxon>
        <taxon>Bdellovibrionales</taxon>
        <taxon>Pseudobdellovibrionaceae</taxon>
        <taxon>Micavibrio</taxon>
    </lineage>
</organism>
<gene>
    <name evidence="1" type="ordered locus">MICA_2170</name>
</gene>
<evidence type="ECO:0000313" key="2">
    <source>
        <dbReference type="Proteomes" id="UP000009286"/>
    </source>
</evidence>
<proteinExistence type="predicted"/>
<dbReference type="STRING" id="856793.MICA_2170"/>
<dbReference type="eggNOG" id="COG3093">
    <property type="taxonomic scope" value="Bacteria"/>
</dbReference>
<dbReference type="EMBL" id="CP002382">
    <property type="protein sequence ID" value="AEP10476.1"/>
    <property type="molecule type" value="Genomic_DNA"/>
</dbReference>
<dbReference type="Proteomes" id="UP000009286">
    <property type="component" value="Chromosome"/>
</dbReference>
<dbReference type="AlphaFoldDB" id="G2KQZ8"/>
<protein>
    <submittedName>
        <fullName evidence="1">Putative addiction module</fullName>
    </submittedName>
</protein>
<accession>G2KQZ8</accession>
<evidence type="ECO:0000313" key="1">
    <source>
        <dbReference type="EMBL" id="AEP10476.1"/>
    </source>
</evidence>
<dbReference type="HOGENOM" id="CLU_007145_0_0_5"/>
<keyword evidence="2" id="KW-1185">Reference proteome</keyword>
<dbReference type="KEGG" id="mai:MICA_2170"/>
<reference evidence="1 2" key="1">
    <citation type="journal article" date="2011" name="BMC Genomics">
        <title>Genomic insights into an obligate epibiotic bacterial predator: Micavibrio aeruginosavorus ARL-13.</title>
        <authorList>
            <person name="Wang Z."/>
            <person name="Kadouri D."/>
            <person name="Wu M."/>
        </authorList>
    </citation>
    <scope>NUCLEOTIDE SEQUENCE [LARGE SCALE GENOMIC DNA]</scope>
    <source>
        <strain evidence="1 2">ARL-13</strain>
    </source>
</reference>